<feature type="chain" id="PRO_5021281359" evidence="2">
    <location>
        <begin position="29"/>
        <end position="329"/>
    </location>
</feature>
<dbReference type="SUPFAM" id="SSF53850">
    <property type="entry name" value="Periplasmic binding protein-like II"/>
    <property type="match status" value="1"/>
</dbReference>
<dbReference type="EMBL" id="SMLM01000001">
    <property type="protein sequence ID" value="TFZ05563.1"/>
    <property type="molecule type" value="Genomic_DNA"/>
</dbReference>
<dbReference type="AlphaFoldDB" id="A0A4Z0C225"/>
<sequence length="329" mass="34222">MTPIDSLRRRIAGGLALAPLASSVPALAQAQLPKSIVLLVPQAAGGSNDVMARNVAARLPQFLPGSNVVVENRPGAGGNVGSAWVAKSAPKDGSVWLVTVNSAQAVNPSLYKSTGFDPINDFEPVAGIAVVQHAIVVKPNFPANTLAELIALARKEPGKLSYGSSGNGTFSHLLMEMAKKSQGVQITHVPYKGVAPALTDVIGGNLDIMVSTIPACLQFVKSGQLKALAVPSLQRAPALPNVPLANEAVPGLVGELWVAMYAPKGVPKEHIDQMRKAVASVQAMPEMEAFFAAQGATAMKAGPAELAAITRDEITRWAPVIRDAGMKVD</sequence>
<evidence type="ECO:0000313" key="4">
    <source>
        <dbReference type="Proteomes" id="UP000298180"/>
    </source>
</evidence>
<dbReference type="Gene3D" id="3.40.190.10">
    <property type="entry name" value="Periplasmic binding protein-like II"/>
    <property type="match status" value="1"/>
</dbReference>
<evidence type="ECO:0000256" key="2">
    <source>
        <dbReference type="SAM" id="SignalP"/>
    </source>
</evidence>
<protein>
    <submittedName>
        <fullName evidence="3">Tripartite tricarboxylate transporter substrate binding protein</fullName>
    </submittedName>
</protein>
<name>A0A4Z0C225_9BURK</name>
<dbReference type="RefSeq" id="WP_135261645.1">
    <property type="nucleotide sequence ID" value="NZ_SMLM01000001.1"/>
</dbReference>
<keyword evidence="2" id="KW-0732">Signal</keyword>
<comment type="caution">
    <text evidence="3">The sequence shown here is derived from an EMBL/GenBank/DDBJ whole genome shotgun (WGS) entry which is preliminary data.</text>
</comment>
<gene>
    <name evidence="3" type="ORF">EZ313_02515</name>
</gene>
<feature type="signal peptide" evidence="2">
    <location>
        <begin position="1"/>
        <end position="28"/>
    </location>
</feature>
<dbReference type="PANTHER" id="PTHR42928:SF5">
    <property type="entry name" value="BLR1237 PROTEIN"/>
    <property type="match status" value="1"/>
</dbReference>
<reference evidence="3 4" key="1">
    <citation type="submission" date="2019-03" db="EMBL/GenBank/DDBJ databases">
        <title>Ramlibacter henchirensis DSM 14656, whole genome shotgun sequence.</title>
        <authorList>
            <person name="Zhang X."/>
            <person name="Feng G."/>
            <person name="Zhu H."/>
        </authorList>
    </citation>
    <scope>NUCLEOTIDE SEQUENCE [LARGE SCALE GENOMIC DNA]</scope>
    <source>
        <strain evidence="3 4">DSM 14656</strain>
    </source>
</reference>
<organism evidence="3 4">
    <name type="scientific">Ramlibacter henchirensis</name>
    <dbReference type="NCBI Taxonomy" id="204072"/>
    <lineage>
        <taxon>Bacteria</taxon>
        <taxon>Pseudomonadati</taxon>
        <taxon>Pseudomonadota</taxon>
        <taxon>Betaproteobacteria</taxon>
        <taxon>Burkholderiales</taxon>
        <taxon>Comamonadaceae</taxon>
        <taxon>Ramlibacter</taxon>
    </lineage>
</organism>
<proteinExistence type="inferred from homology"/>
<dbReference type="InterPro" id="IPR005064">
    <property type="entry name" value="BUG"/>
</dbReference>
<evidence type="ECO:0000256" key="1">
    <source>
        <dbReference type="ARBA" id="ARBA00006987"/>
    </source>
</evidence>
<keyword evidence="4" id="KW-1185">Reference proteome</keyword>
<dbReference type="Gene3D" id="3.40.190.150">
    <property type="entry name" value="Bordetella uptake gene, domain 1"/>
    <property type="match status" value="1"/>
</dbReference>
<comment type="similarity">
    <text evidence="1">Belongs to the UPF0065 (bug) family.</text>
</comment>
<dbReference type="PANTHER" id="PTHR42928">
    <property type="entry name" value="TRICARBOXYLATE-BINDING PROTEIN"/>
    <property type="match status" value="1"/>
</dbReference>
<dbReference type="PIRSF" id="PIRSF017082">
    <property type="entry name" value="YflP"/>
    <property type="match status" value="1"/>
</dbReference>
<dbReference type="Pfam" id="PF03401">
    <property type="entry name" value="TctC"/>
    <property type="match status" value="1"/>
</dbReference>
<evidence type="ECO:0000313" key="3">
    <source>
        <dbReference type="EMBL" id="TFZ05563.1"/>
    </source>
</evidence>
<accession>A0A4Z0C225</accession>
<dbReference type="InterPro" id="IPR042100">
    <property type="entry name" value="Bug_dom1"/>
</dbReference>
<dbReference type="OrthoDB" id="8678477at2"/>
<dbReference type="Proteomes" id="UP000298180">
    <property type="component" value="Unassembled WGS sequence"/>
</dbReference>